<accession>A0A8S5PQ34</accession>
<evidence type="ECO:0000313" key="1">
    <source>
        <dbReference type="EMBL" id="DAE09271.1"/>
    </source>
</evidence>
<organism evidence="1">
    <name type="scientific">Podoviridae sp. ctdKF3</name>
    <dbReference type="NCBI Taxonomy" id="2825261"/>
    <lineage>
        <taxon>Viruses</taxon>
        <taxon>Duplodnaviria</taxon>
        <taxon>Heunggongvirae</taxon>
        <taxon>Uroviricota</taxon>
        <taxon>Caudoviricetes</taxon>
    </lineage>
</organism>
<protein>
    <submittedName>
        <fullName evidence="1">DsDNA binding protein</fullName>
    </submittedName>
</protein>
<dbReference type="EMBL" id="BK015485">
    <property type="protein sequence ID" value="DAE09271.1"/>
    <property type="molecule type" value="Genomic_DNA"/>
</dbReference>
<name>A0A8S5PQ34_9CAUD</name>
<sequence>MRKFITKAVKSTTISAQEITIENGNVTCVPLENFVVLGNYDIDRAVRVAKKHYKGKNVVVTAVKVSEKLYRMETEKFLKLAEEVEEKNDTMEESK</sequence>
<reference evidence="1" key="1">
    <citation type="journal article" date="2021" name="Proc. Natl. Acad. Sci. U.S.A.">
        <title>A Catalog of Tens of Thousands of Viruses from Human Metagenomes Reveals Hidden Associations with Chronic Diseases.</title>
        <authorList>
            <person name="Tisza M.J."/>
            <person name="Buck C.B."/>
        </authorList>
    </citation>
    <scope>NUCLEOTIDE SEQUENCE</scope>
    <source>
        <strain evidence="1">CtdKF3</strain>
    </source>
</reference>
<proteinExistence type="predicted"/>